<accession>A0AAD5YMM3</accession>
<dbReference type="Proteomes" id="UP001213000">
    <property type="component" value="Unassembled WGS sequence"/>
</dbReference>
<sequence>MARRGAGRVRVPLYYNGSSNLDSSAVGESVPLFLSRFLPCYPIPKSPIRNSTSRSPRKASGPAPADAAEDDVYQYAIRRSRWVYWISALGLIASLREHLRSSARLGATKTAFVELILEFSNLKPFTFLLSNLAAARASSTGWNLYNECPPQQDVYENRTGLTFGISFNQSPYIMHALAAALSGLSVLALEDGLAVSSFSPQYSILIDQVNALLDTHRIDDAAAPADQRRIKLGGNHTVPGEVHHGGPVHVLWYLYSHLKKIFGTPCTSDHLHAHRAELPNTGAFITFICVPVKFIDIWGDFGLNVEFLDKHIPSSCPPIHIFEWPIVQSMWPSDQSLMVSSANRIHTMGFVHESTIILMTFGWDSHDWGQSLEEYEKQSGSIEHCWKLIQRVVGRLDKHFAKSDSADQDVIAQIKRNAEDWRVKWIQQDIDELYVELDKTPAGRFVRRRLKRVSEDQSKYLEPILAQMDDEDLGEEERKTLEEKMEEEYALSRREFQRHFEIIREMEISIGPFLRLFYKLPPPIEPTPKKRFFFF</sequence>
<evidence type="ECO:0000313" key="1">
    <source>
        <dbReference type="EMBL" id="KAJ3552306.1"/>
    </source>
</evidence>
<keyword evidence="2" id="KW-1185">Reference proteome</keyword>
<proteinExistence type="predicted"/>
<comment type="caution">
    <text evidence="1">The sequence shown here is derived from an EMBL/GenBank/DDBJ whole genome shotgun (WGS) entry which is preliminary data.</text>
</comment>
<gene>
    <name evidence="1" type="ORF">NP233_g12912</name>
</gene>
<organism evidence="1 2">
    <name type="scientific">Leucocoprinus birnbaumii</name>
    <dbReference type="NCBI Taxonomy" id="56174"/>
    <lineage>
        <taxon>Eukaryota</taxon>
        <taxon>Fungi</taxon>
        <taxon>Dikarya</taxon>
        <taxon>Basidiomycota</taxon>
        <taxon>Agaricomycotina</taxon>
        <taxon>Agaricomycetes</taxon>
        <taxon>Agaricomycetidae</taxon>
        <taxon>Agaricales</taxon>
        <taxon>Agaricineae</taxon>
        <taxon>Agaricaceae</taxon>
        <taxon>Leucocoprinus</taxon>
    </lineage>
</organism>
<dbReference type="AlphaFoldDB" id="A0AAD5YMM3"/>
<evidence type="ECO:0000313" key="2">
    <source>
        <dbReference type="Proteomes" id="UP001213000"/>
    </source>
</evidence>
<name>A0AAD5YMM3_9AGAR</name>
<reference evidence="1" key="1">
    <citation type="submission" date="2022-07" db="EMBL/GenBank/DDBJ databases">
        <title>Genome Sequence of Leucocoprinus birnbaumii.</title>
        <authorList>
            <person name="Buettner E."/>
        </authorList>
    </citation>
    <scope>NUCLEOTIDE SEQUENCE</scope>
    <source>
        <strain evidence="1">VT141</strain>
    </source>
</reference>
<protein>
    <submittedName>
        <fullName evidence="1">Uncharacterized protein</fullName>
    </submittedName>
</protein>
<dbReference type="EMBL" id="JANIEX010002071">
    <property type="protein sequence ID" value="KAJ3552306.1"/>
    <property type="molecule type" value="Genomic_DNA"/>
</dbReference>